<dbReference type="GO" id="GO:0003952">
    <property type="term" value="F:NAD+ synthase (glutamine-hydrolyzing) activity"/>
    <property type="evidence" value="ECO:0007669"/>
    <property type="project" value="InterPro"/>
</dbReference>
<evidence type="ECO:0000313" key="14">
    <source>
        <dbReference type="Proteomes" id="UP000019024"/>
    </source>
</evidence>
<dbReference type="Pfam" id="PF02540">
    <property type="entry name" value="NAD_synthase"/>
    <property type="match status" value="1"/>
</dbReference>
<keyword evidence="3 8" id="KW-0479">Metal-binding</keyword>
<keyword evidence="2 8" id="KW-0436">Ligase</keyword>
<dbReference type="InterPro" id="IPR022926">
    <property type="entry name" value="NH(3)-dep_NAD(+)_synth"/>
</dbReference>
<evidence type="ECO:0000313" key="13">
    <source>
        <dbReference type="EMBL" id="AHG00449.1"/>
    </source>
</evidence>
<dbReference type="GO" id="GO:0009435">
    <property type="term" value="P:NAD+ biosynthetic process"/>
    <property type="evidence" value="ECO:0007669"/>
    <property type="project" value="UniProtKB-UniRule"/>
</dbReference>
<evidence type="ECO:0000256" key="2">
    <source>
        <dbReference type="ARBA" id="ARBA00022598"/>
    </source>
</evidence>
<comment type="similarity">
    <text evidence="1 8 9">Belongs to the NAD synthetase family.</text>
</comment>
<protein>
    <recommendedName>
        <fullName evidence="8 10">NH(3)-dependent NAD(+) synthetase</fullName>
        <ecNumber evidence="8 10">6.3.1.5</ecNumber>
    </recommendedName>
</protein>
<feature type="binding site" evidence="8">
    <location>
        <position position="195"/>
    </location>
    <ligand>
        <name>ATP</name>
        <dbReference type="ChEBI" id="CHEBI:30616"/>
    </ligand>
</feature>
<keyword evidence="4 8" id="KW-0547">Nucleotide-binding</keyword>
<dbReference type="STRING" id="797299.HALLA_18250"/>
<comment type="catalytic activity">
    <reaction evidence="8 10">
        <text>deamido-NAD(+) + NH4(+) + ATP = AMP + diphosphate + NAD(+) + H(+)</text>
        <dbReference type="Rhea" id="RHEA:21188"/>
        <dbReference type="ChEBI" id="CHEBI:15378"/>
        <dbReference type="ChEBI" id="CHEBI:28938"/>
        <dbReference type="ChEBI" id="CHEBI:30616"/>
        <dbReference type="ChEBI" id="CHEBI:33019"/>
        <dbReference type="ChEBI" id="CHEBI:57540"/>
        <dbReference type="ChEBI" id="CHEBI:58437"/>
        <dbReference type="ChEBI" id="CHEBI:456215"/>
        <dbReference type="EC" id="6.3.1.5"/>
    </reaction>
</comment>
<keyword evidence="7 8" id="KW-0520">NAD</keyword>
<name>W0JPD2_9EURY</name>
<dbReference type="AlphaFoldDB" id="W0JPD2"/>
<evidence type="ECO:0000256" key="8">
    <source>
        <dbReference type="HAMAP-Rule" id="MF_00193"/>
    </source>
</evidence>
<gene>
    <name evidence="8" type="primary">nadE</name>
    <name evidence="13" type="ORF">HALLA_18250</name>
</gene>
<comment type="function">
    <text evidence="8">Catalyzes the ATP-dependent amidation of deamido-NAD to form NAD. Uses ammonia as a nitrogen source.</text>
</comment>
<dbReference type="Proteomes" id="UP000019024">
    <property type="component" value="Chromosome"/>
</dbReference>
<dbReference type="GO" id="GO:0005737">
    <property type="term" value="C:cytoplasm"/>
    <property type="evidence" value="ECO:0007669"/>
    <property type="project" value="InterPro"/>
</dbReference>
<evidence type="ECO:0000256" key="10">
    <source>
        <dbReference type="RuleBase" id="RU003812"/>
    </source>
</evidence>
<dbReference type="PATRIC" id="fig|797299.3.peg.2656"/>
<evidence type="ECO:0000256" key="4">
    <source>
        <dbReference type="ARBA" id="ARBA00022741"/>
    </source>
</evidence>
<dbReference type="GO" id="GO:0005524">
    <property type="term" value="F:ATP binding"/>
    <property type="evidence" value="ECO:0007669"/>
    <property type="project" value="UniProtKB-UniRule"/>
</dbReference>
<dbReference type="UniPathway" id="UPA00253">
    <property type="reaction ID" value="UER00333"/>
</dbReference>
<dbReference type="SUPFAM" id="SSF52402">
    <property type="entry name" value="Adenine nucleotide alpha hydrolases-like"/>
    <property type="match status" value="1"/>
</dbReference>
<dbReference type="GO" id="GO:0046872">
    <property type="term" value="F:metal ion binding"/>
    <property type="evidence" value="ECO:0007669"/>
    <property type="project" value="UniProtKB-KW"/>
</dbReference>
<dbReference type="NCBIfam" id="TIGR00552">
    <property type="entry name" value="nadE"/>
    <property type="match status" value="1"/>
</dbReference>
<dbReference type="PANTHER" id="PTHR23090">
    <property type="entry name" value="NH 3 /GLUTAMINE-DEPENDENT NAD + SYNTHETASE"/>
    <property type="match status" value="1"/>
</dbReference>
<evidence type="ECO:0000256" key="6">
    <source>
        <dbReference type="ARBA" id="ARBA00022842"/>
    </source>
</evidence>
<feature type="binding site" description="in other chain" evidence="8">
    <location>
        <position position="146"/>
    </location>
    <ligand>
        <name>deamido-NAD(+)</name>
        <dbReference type="ChEBI" id="CHEBI:58437"/>
        <note>ligand shared between two neighboring subunits</note>
    </ligand>
</feature>
<feature type="binding site" evidence="8">
    <location>
        <position position="57"/>
    </location>
    <ligand>
        <name>Mg(2+)</name>
        <dbReference type="ChEBI" id="CHEBI:18420"/>
    </ligand>
</feature>
<keyword evidence="5 8" id="KW-0067">ATP-binding</keyword>
<feature type="binding site" evidence="8">
    <location>
        <position position="217"/>
    </location>
    <ligand>
        <name>ATP</name>
        <dbReference type="ChEBI" id="CHEBI:30616"/>
    </ligand>
</feature>
<evidence type="ECO:0000259" key="12">
    <source>
        <dbReference type="Pfam" id="PF02540"/>
    </source>
</evidence>
<keyword evidence="6 8" id="KW-0460">Magnesium</keyword>
<sequence>MNCVTTDDADVASEGGPFLTDRDNLAAVRERVTSYVESLVTDANADGVVVAMSGGVDSTLTATLATDAVGSENVLALGLPYHKTEQAGMTDARAVAETLGIEFREIHLRSLIDAFDETISPALEPDTESMSRPNQRNHALGNVAARMRMVALYYAANRQSRIVLGTANRSESMLGYFTKYGDGAADCYPIGDLYKTEVRALADYLDVPDRIIDKEPTAGFYVGQTDADELGAPYAVIDPLLERVVDRGQSLEAAADEMGIDRETARAVLAMYDSSEHKRTVPPTPGIGDRNRV</sequence>
<comment type="subunit">
    <text evidence="8">Homodimer.</text>
</comment>
<dbReference type="NCBIfam" id="NF010587">
    <property type="entry name" value="PRK13980.1"/>
    <property type="match status" value="1"/>
</dbReference>
<evidence type="ECO:0000256" key="1">
    <source>
        <dbReference type="ARBA" id="ARBA00005859"/>
    </source>
</evidence>
<feature type="binding site" evidence="8">
    <location>
        <position position="166"/>
    </location>
    <ligand>
        <name>ATP</name>
        <dbReference type="ChEBI" id="CHEBI:30616"/>
    </ligand>
</feature>
<dbReference type="InterPro" id="IPR014729">
    <property type="entry name" value="Rossmann-like_a/b/a_fold"/>
</dbReference>
<dbReference type="EMBL" id="CP007055">
    <property type="protein sequence ID" value="AHG00449.1"/>
    <property type="molecule type" value="Genomic_DNA"/>
</dbReference>
<feature type="domain" description="NAD/GMP synthase" evidence="12">
    <location>
        <begin position="30"/>
        <end position="282"/>
    </location>
</feature>
<dbReference type="eggNOG" id="arCOG00069">
    <property type="taxonomic scope" value="Archaea"/>
</dbReference>
<dbReference type="InterPro" id="IPR003694">
    <property type="entry name" value="NAD_synthase"/>
</dbReference>
<feature type="binding site" evidence="8">
    <location>
        <position position="186"/>
    </location>
    <ligand>
        <name>deamido-NAD(+)</name>
        <dbReference type="ChEBI" id="CHEBI:58437"/>
        <note>ligand shared between two neighboring subunits</note>
    </ligand>
</feature>
<dbReference type="InterPro" id="IPR022310">
    <property type="entry name" value="NAD/GMP_synthase"/>
</dbReference>
<feature type="binding site" evidence="8">
    <location>
        <position position="171"/>
    </location>
    <ligand>
        <name>Mg(2+)</name>
        <dbReference type="ChEBI" id="CHEBI:18420"/>
    </ligand>
</feature>
<comment type="pathway">
    <text evidence="8">Cofactor biosynthesis; NAD(+) biosynthesis; NAD(+) from deamido-NAD(+) (ammonia route): step 1/1.</text>
</comment>
<proteinExistence type="inferred from homology"/>
<dbReference type="EC" id="6.3.1.5" evidence="8 10"/>
<reference evidence="13 14" key="1">
    <citation type="submission" date="2014-01" db="EMBL/GenBank/DDBJ databases">
        <authorList>
            <consortium name="DOE Joint Genome Institute"/>
            <person name="Anderson I."/>
            <person name="Huntemann M."/>
            <person name="Han J."/>
            <person name="Chen A."/>
            <person name="Kyrpides N."/>
            <person name="Mavromatis K."/>
            <person name="Markowitz V."/>
            <person name="Palaniappan K."/>
            <person name="Ivanova N."/>
            <person name="Schaumberg A."/>
            <person name="Pati A."/>
            <person name="Liolios K."/>
            <person name="Nordberg H.P."/>
            <person name="Cantor M.N."/>
            <person name="Hua S.X."/>
            <person name="Woyke T."/>
        </authorList>
    </citation>
    <scope>NUCLEOTIDE SEQUENCE [LARGE SCALE GENOMIC DNA]</scope>
    <source>
        <strain evidence="13 14">XH-48</strain>
    </source>
</reference>
<evidence type="ECO:0000256" key="7">
    <source>
        <dbReference type="ARBA" id="ARBA00023027"/>
    </source>
</evidence>
<dbReference type="Gene3D" id="3.40.50.620">
    <property type="entry name" value="HUPs"/>
    <property type="match status" value="1"/>
</dbReference>
<evidence type="ECO:0000256" key="9">
    <source>
        <dbReference type="RuleBase" id="RU003811"/>
    </source>
</evidence>
<evidence type="ECO:0000256" key="5">
    <source>
        <dbReference type="ARBA" id="ARBA00022840"/>
    </source>
</evidence>
<feature type="binding site" description="in other chain" evidence="8">
    <location>
        <position position="179"/>
    </location>
    <ligand>
        <name>deamido-NAD(+)</name>
        <dbReference type="ChEBI" id="CHEBI:58437"/>
        <note>ligand shared between two neighboring subunits</note>
    </ligand>
</feature>
<feature type="binding site" description="in other chain" evidence="8">
    <location>
        <begin position="277"/>
        <end position="278"/>
    </location>
    <ligand>
        <name>deamido-NAD(+)</name>
        <dbReference type="ChEBI" id="CHEBI:58437"/>
        <note>ligand shared between two neighboring subunits</note>
    </ligand>
</feature>
<feature type="region of interest" description="Disordered" evidence="11">
    <location>
        <begin position="274"/>
        <end position="293"/>
    </location>
</feature>
<dbReference type="OrthoDB" id="39312at2157"/>
<dbReference type="GO" id="GO:0008795">
    <property type="term" value="F:NAD+ synthase activity"/>
    <property type="evidence" value="ECO:0007669"/>
    <property type="project" value="UniProtKB-UniRule"/>
</dbReference>
<dbReference type="PANTHER" id="PTHR23090:SF9">
    <property type="entry name" value="GLUTAMINE-DEPENDENT NAD(+) SYNTHETASE"/>
    <property type="match status" value="1"/>
</dbReference>
<dbReference type="KEGG" id="hlr:HALLA_18250"/>
<feature type="binding site" evidence="8">
    <location>
        <begin position="51"/>
        <end position="58"/>
    </location>
    <ligand>
        <name>ATP</name>
        <dbReference type="ChEBI" id="CHEBI:30616"/>
    </ligand>
</feature>
<dbReference type="HAMAP" id="MF_00193">
    <property type="entry name" value="NadE_ammonia_dep"/>
    <property type="match status" value="1"/>
</dbReference>
<dbReference type="HOGENOM" id="CLU_059327_1_1_2"/>
<dbReference type="GO" id="GO:0004359">
    <property type="term" value="F:glutaminase activity"/>
    <property type="evidence" value="ECO:0007669"/>
    <property type="project" value="InterPro"/>
</dbReference>
<dbReference type="FunFam" id="3.40.50.620:FF:000106">
    <property type="entry name" value="Glutamine-dependent NAD(+) synthetase"/>
    <property type="match status" value="1"/>
</dbReference>
<accession>W0JPD2</accession>
<organism evidence="13 14">
    <name type="scientific">Halostagnicola larsenii XH-48</name>
    <dbReference type="NCBI Taxonomy" id="797299"/>
    <lineage>
        <taxon>Archaea</taxon>
        <taxon>Methanobacteriati</taxon>
        <taxon>Methanobacteriota</taxon>
        <taxon>Stenosarchaea group</taxon>
        <taxon>Halobacteria</taxon>
        <taxon>Halobacteriales</taxon>
        <taxon>Natrialbaceae</taxon>
        <taxon>Halostagnicola</taxon>
    </lineage>
</organism>
<evidence type="ECO:0000256" key="11">
    <source>
        <dbReference type="SAM" id="MobiDB-lite"/>
    </source>
</evidence>
<keyword evidence="14" id="KW-1185">Reference proteome</keyword>
<evidence type="ECO:0000256" key="3">
    <source>
        <dbReference type="ARBA" id="ARBA00022723"/>
    </source>
</evidence>
<dbReference type="CDD" id="cd00553">
    <property type="entry name" value="NAD_synthase"/>
    <property type="match status" value="1"/>
</dbReference>